<reference evidence="2 3" key="1">
    <citation type="journal article" date="2019" name="Nat. Ecol. Evol.">
        <title>Megaphylogeny resolves global patterns of mushroom evolution.</title>
        <authorList>
            <person name="Varga T."/>
            <person name="Krizsan K."/>
            <person name="Foldi C."/>
            <person name="Dima B."/>
            <person name="Sanchez-Garcia M."/>
            <person name="Sanchez-Ramirez S."/>
            <person name="Szollosi G.J."/>
            <person name="Szarkandi J.G."/>
            <person name="Papp V."/>
            <person name="Albert L."/>
            <person name="Andreopoulos W."/>
            <person name="Angelini C."/>
            <person name="Antonin V."/>
            <person name="Barry K.W."/>
            <person name="Bougher N.L."/>
            <person name="Buchanan P."/>
            <person name="Buyck B."/>
            <person name="Bense V."/>
            <person name="Catcheside P."/>
            <person name="Chovatia M."/>
            <person name="Cooper J."/>
            <person name="Damon W."/>
            <person name="Desjardin D."/>
            <person name="Finy P."/>
            <person name="Geml J."/>
            <person name="Haridas S."/>
            <person name="Hughes K."/>
            <person name="Justo A."/>
            <person name="Karasinski D."/>
            <person name="Kautmanova I."/>
            <person name="Kiss B."/>
            <person name="Kocsube S."/>
            <person name="Kotiranta H."/>
            <person name="LaButti K.M."/>
            <person name="Lechner B.E."/>
            <person name="Liimatainen K."/>
            <person name="Lipzen A."/>
            <person name="Lukacs Z."/>
            <person name="Mihaltcheva S."/>
            <person name="Morgado L.N."/>
            <person name="Niskanen T."/>
            <person name="Noordeloos M.E."/>
            <person name="Ohm R.A."/>
            <person name="Ortiz-Santana B."/>
            <person name="Ovrebo C."/>
            <person name="Racz N."/>
            <person name="Riley R."/>
            <person name="Savchenko A."/>
            <person name="Shiryaev A."/>
            <person name="Soop K."/>
            <person name="Spirin V."/>
            <person name="Szebenyi C."/>
            <person name="Tomsovsky M."/>
            <person name="Tulloss R.E."/>
            <person name="Uehling J."/>
            <person name="Grigoriev I.V."/>
            <person name="Vagvolgyi C."/>
            <person name="Papp T."/>
            <person name="Martin F.M."/>
            <person name="Miettinen O."/>
            <person name="Hibbett D.S."/>
            <person name="Nagy L.G."/>
        </authorList>
    </citation>
    <scope>NUCLEOTIDE SEQUENCE [LARGE SCALE GENOMIC DNA]</scope>
    <source>
        <strain evidence="2 3">CBS 166.37</strain>
    </source>
</reference>
<evidence type="ECO:0000313" key="2">
    <source>
        <dbReference type="EMBL" id="TFK35323.1"/>
    </source>
</evidence>
<dbReference type="Proteomes" id="UP000308652">
    <property type="component" value="Unassembled WGS sequence"/>
</dbReference>
<gene>
    <name evidence="2" type="ORF">BDQ12DRAFT_714753</name>
</gene>
<protein>
    <recommendedName>
        <fullName evidence="4">SCP domain-containing protein</fullName>
    </recommendedName>
</protein>
<sequence length="284" mass="30282">MRWSLIFYLFAAFVALVALDGTFALPAPRDGALTLDARAVTRSGRGAKPGYNLRKTPVRAGAAAKPPARKKVSIKTPAKKAKVILAIKAGNLKKSSGTYRKAAMKNPHMYAAKGGKIQKLKTPAKMVSGQFHADHILEAQTAAKALAGAGHTPTSLGKQKWNKVKNVLNAPKNMAMLAGDVNTAKGRVCKAGLNGCAPKPADVKLAQGYMKDTKSRGKETAAEIDKIVGGNAVQTKHNQILGKAGVKREILFMQKEWRENVGNTPRGVLVVHNSDGMDNRTTAQ</sequence>
<proteinExistence type="predicted"/>
<accession>A0A5C3LSH4</accession>
<dbReference type="EMBL" id="ML213622">
    <property type="protein sequence ID" value="TFK35323.1"/>
    <property type="molecule type" value="Genomic_DNA"/>
</dbReference>
<organism evidence="2 3">
    <name type="scientific">Crucibulum laeve</name>
    <dbReference type="NCBI Taxonomy" id="68775"/>
    <lineage>
        <taxon>Eukaryota</taxon>
        <taxon>Fungi</taxon>
        <taxon>Dikarya</taxon>
        <taxon>Basidiomycota</taxon>
        <taxon>Agaricomycotina</taxon>
        <taxon>Agaricomycetes</taxon>
        <taxon>Agaricomycetidae</taxon>
        <taxon>Agaricales</taxon>
        <taxon>Agaricineae</taxon>
        <taxon>Nidulariaceae</taxon>
        <taxon>Crucibulum</taxon>
    </lineage>
</organism>
<dbReference type="AlphaFoldDB" id="A0A5C3LSH4"/>
<feature type="chain" id="PRO_5022667502" description="SCP domain-containing protein" evidence="1">
    <location>
        <begin position="25"/>
        <end position="284"/>
    </location>
</feature>
<feature type="signal peptide" evidence="1">
    <location>
        <begin position="1"/>
        <end position="24"/>
    </location>
</feature>
<dbReference type="OrthoDB" id="2902468at2759"/>
<evidence type="ECO:0008006" key="4">
    <source>
        <dbReference type="Google" id="ProtNLM"/>
    </source>
</evidence>
<evidence type="ECO:0000256" key="1">
    <source>
        <dbReference type="SAM" id="SignalP"/>
    </source>
</evidence>
<evidence type="ECO:0000313" key="3">
    <source>
        <dbReference type="Proteomes" id="UP000308652"/>
    </source>
</evidence>
<name>A0A5C3LSH4_9AGAR</name>
<keyword evidence="3" id="KW-1185">Reference proteome</keyword>
<keyword evidence="1" id="KW-0732">Signal</keyword>